<dbReference type="InterPro" id="IPR020861">
    <property type="entry name" value="Triosephosphate_isomerase_AS"/>
</dbReference>
<keyword evidence="4 6" id="KW-0324">Glycolysis</keyword>
<dbReference type="PANTHER" id="PTHR21139:SF42">
    <property type="entry name" value="TRIOSEPHOSPHATE ISOMERASE"/>
    <property type="match status" value="1"/>
</dbReference>
<evidence type="ECO:0000256" key="2">
    <source>
        <dbReference type="ARBA" id="ARBA00022432"/>
    </source>
</evidence>
<dbReference type="CDD" id="cd00311">
    <property type="entry name" value="TIM"/>
    <property type="match status" value="1"/>
</dbReference>
<comment type="pathway">
    <text evidence="6 7">Carbohydrate biosynthesis; gluconeogenesis.</text>
</comment>
<keyword evidence="9" id="KW-1185">Reference proteome</keyword>
<keyword evidence="5 6" id="KW-0413">Isomerase</keyword>
<reference evidence="8 9" key="1">
    <citation type="journal article" date="2019" name="Int. J. Syst. Evol. Microbiol.">
        <title>The Global Catalogue of Microorganisms (GCM) 10K type strain sequencing project: providing services to taxonomists for standard genome sequencing and annotation.</title>
        <authorList>
            <consortium name="The Broad Institute Genomics Platform"/>
            <consortium name="The Broad Institute Genome Sequencing Center for Infectious Disease"/>
            <person name="Wu L."/>
            <person name="Ma J."/>
        </authorList>
    </citation>
    <scope>NUCLEOTIDE SEQUENCE [LARGE SCALE GENOMIC DNA]</scope>
    <source>
        <strain evidence="8 9">JCM 15900</strain>
    </source>
</reference>
<keyword evidence="3 6" id="KW-0963">Cytoplasm</keyword>
<comment type="function">
    <text evidence="6">Involved in the gluconeogenesis. Catalyzes stereospecifically the conversion of dihydroxyacetone phosphate (DHAP) to D-glyceraldehyde-3-phosphate (G3P).</text>
</comment>
<feature type="active site" description="Electrophile" evidence="6">
    <location>
        <position position="109"/>
    </location>
</feature>
<dbReference type="InterPro" id="IPR022896">
    <property type="entry name" value="TrioseP_Isoase_bac/euk"/>
</dbReference>
<dbReference type="SUPFAM" id="SSF51351">
    <property type="entry name" value="Triosephosphate isomerase (TIM)"/>
    <property type="match status" value="1"/>
</dbReference>
<dbReference type="PANTHER" id="PTHR21139">
    <property type="entry name" value="TRIOSEPHOSPHATE ISOMERASE"/>
    <property type="match status" value="1"/>
</dbReference>
<dbReference type="EMBL" id="BAAAPZ010000002">
    <property type="protein sequence ID" value="GAA2091300.1"/>
    <property type="molecule type" value="Genomic_DNA"/>
</dbReference>
<evidence type="ECO:0000256" key="3">
    <source>
        <dbReference type="ARBA" id="ARBA00022490"/>
    </source>
</evidence>
<evidence type="ECO:0000256" key="7">
    <source>
        <dbReference type="RuleBase" id="RU363013"/>
    </source>
</evidence>
<dbReference type="HAMAP" id="MF_00147_B">
    <property type="entry name" value="TIM_B"/>
    <property type="match status" value="1"/>
</dbReference>
<keyword evidence="2 6" id="KW-0312">Gluconeogenesis</keyword>
<proteinExistence type="inferred from homology"/>
<dbReference type="Gene3D" id="3.20.20.70">
    <property type="entry name" value="Aldolase class I"/>
    <property type="match status" value="1"/>
</dbReference>
<dbReference type="GO" id="GO:0016853">
    <property type="term" value="F:isomerase activity"/>
    <property type="evidence" value="ECO:0007669"/>
    <property type="project" value="UniProtKB-KW"/>
</dbReference>
<evidence type="ECO:0000313" key="8">
    <source>
        <dbReference type="EMBL" id="GAA2091300.1"/>
    </source>
</evidence>
<protein>
    <recommendedName>
        <fullName evidence="6 7">Triosephosphate isomerase</fullName>
        <shortName evidence="6">TIM</shortName>
        <shortName evidence="6">TPI</shortName>
        <ecNumber evidence="6 7">5.3.1.1</ecNumber>
    </recommendedName>
    <alternativeName>
        <fullName evidence="6">Triose-phosphate isomerase</fullName>
    </alternativeName>
</protein>
<dbReference type="RefSeq" id="WP_291796685.1">
    <property type="nucleotide sequence ID" value="NZ_BAAAPZ010000002.1"/>
</dbReference>
<sequence>MATTKTAGGRRRLIAGNWKMNLDHFEALTLVQKLDWALRDAKVDLDAVEVAVLPPFTDIRSVQTLVQGDKLALSYGAQDLSAHDSGAYTGEVSGQFLRRLGCEYVLVGHSERREHHGEDDALVRSKILAAVRHELAPVLCVGEGLESRQSGDHVAVVLAQLDAALEGLGADDVPGLVLAYEPVWAIGTGETAGPEEAGEMATALRGRLETLLGAPAAQATRILYGGSVKAESVAEIVAVPDVDGALVGGASLDPAGFASLITAAHRVD</sequence>
<dbReference type="NCBIfam" id="TIGR00419">
    <property type="entry name" value="tim"/>
    <property type="match status" value="1"/>
</dbReference>
<dbReference type="InterPro" id="IPR013785">
    <property type="entry name" value="Aldolase_TIM"/>
</dbReference>
<accession>A0ABN2WHJ2</accession>
<dbReference type="PROSITE" id="PS00171">
    <property type="entry name" value="TIM_1"/>
    <property type="match status" value="1"/>
</dbReference>
<dbReference type="Pfam" id="PF00121">
    <property type="entry name" value="TIM"/>
    <property type="match status" value="1"/>
</dbReference>
<organism evidence="8 9">
    <name type="scientific">Brevibacterium salitolerans</name>
    <dbReference type="NCBI Taxonomy" id="1403566"/>
    <lineage>
        <taxon>Bacteria</taxon>
        <taxon>Bacillati</taxon>
        <taxon>Actinomycetota</taxon>
        <taxon>Actinomycetes</taxon>
        <taxon>Micrococcales</taxon>
        <taxon>Brevibacteriaceae</taxon>
        <taxon>Brevibacterium</taxon>
    </lineage>
</organism>
<gene>
    <name evidence="6 8" type="primary">tpiA</name>
    <name evidence="8" type="ORF">GCM10009823_08340</name>
</gene>
<feature type="active site" description="Proton acceptor" evidence="6">
    <location>
        <position position="181"/>
    </location>
</feature>
<dbReference type="Proteomes" id="UP001500984">
    <property type="component" value="Unassembled WGS sequence"/>
</dbReference>
<evidence type="ECO:0000313" key="9">
    <source>
        <dbReference type="Proteomes" id="UP001500984"/>
    </source>
</evidence>
<comment type="caution">
    <text evidence="8">The sequence shown here is derived from an EMBL/GenBank/DDBJ whole genome shotgun (WGS) entry which is preliminary data.</text>
</comment>
<evidence type="ECO:0000256" key="6">
    <source>
        <dbReference type="HAMAP-Rule" id="MF_00147"/>
    </source>
</evidence>
<evidence type="ECO:0000256" key="4">
    <source>
        <dbReference type="ARBA" id="ARBA00023152"/>
    </source>
</evidence>
<feature type="binding site" evidence="6">
    <location>
        <begin position="248"/>
        <end position="249"/>
    </location>
    <ligand>
        <name>substrate</name>
    </ligand>
</feature>
<dbReference type="InterPro" id="IPR000652">
    <property type="entry name" value="Triosephosphate_isomerase"/>
</dbReference>
<comment type="pathway">
    <text evidence="6 7">Carbohydrate degradation; glycolysis; D-glyceraldehyde 3-phosphate from glycerone phosphate: step 1/1.</text>
</comment>
<feature type="binding site" evidence="6">
    <location>
        <begin position="17"/>
        <end position="19"/>
    </location>
    <ligand>
        <name>substrate</name>
    </ligand>
</feature>
<comment type="catalytic activity">
    <reaction evidence="6 7">
        <text>D-glyceraldehyde 3-phosphate = dihydroxyacetone phosphate</text>
        <dbReference type="Rhea" id="RHEA:18585"/>
        <dbReference type="ChEBI" id="CHEBI:57642"/>
        <dbReference type="ChEBI" id="CHEBI:59776"/>
        <dbReference type="EC" id="5.3.1.1"/>
    </reaction>
</comment>
<feature type="binding site" evidence="6">
    <location>
        <position position="227"/>
    </location>
    <ligand>
        <name>substrate</name>
    </ligand>
</feature>
<feature type="binding site" evidence="6">
    <location>
        <position position="187"/>
    </location>
    <ligand>
        <name>substrate</name>
    </ligand>
</feature>
<comment type="subcellular location">
    <subcellularLocation>
        <location evidence="6 7">Cytoplasm</location>
    </subcellularLocation>
</comment>
<dbReference type="InterPro" id="IPR035990">
    <property type="entry name" value="TIM_sf"/>
</dbReference>
<comment type="similarity">
    <text evidence="1 6 7">Belongs to the triosephosphate isomerase family.</text>
</comment>
<dbReference type="EC" id="5.3.1.1" evidence="6 7"/>
<evidence type="ECO:0000256" key="5">
    <source>
        <dbReference type="ARBA" id="ARBA00023235"/>
    </source>
</evidence>
<evidence type="ECO:0000256" key="1">
    <source>
        <dbReference type="ARBA" id="ARBA00007422"/>
    </source>
</evidence>
<dbReference type="PROSITE" id="PS51440">
    <property type="entry name" value="TIM_2"/>
    <property type="match status" value="1"/>
</dbReference>
<comment type="subunit">
    <text evidence="6 7">Homodimer.</text>
</comment>
<name>A0ABN2WHJ2_9MICO</name>